<evidence type="ECO:0000259" key="1">
    <source>
        <dbReference type="Pfam" id="PF22910"/>
    </source>
</evidence>
<reference evidence="2 3" key="1">
    <citation type="submission" date="2022-01" db="EMBL/GenBank/DDBJ databases">
        <authorList>
            <person name="Xiong W."/>
            <person name="Schranz E."/>
        </authorList>
    </citation>
    <scope>NUCLEOTIDE SEQUENCE [LARGE SCALE GENOMIC DNA]</scope>
</reference>
<gene>
    <name evidence="2" type="ORF">LVIROSA_LOCUS18313</name>
</gene>
<keyword evidence="3" id="KW-1185">Reference proteome</keyword>
<dbReference type="Pfam" id="PF22910">
    <property type="entry name" value="EDR4-like_1st"/>
    <property type="match status" value="1"/>
</dbReference>
<name>A0AAU9MYK3_9ASTR</name>
<comment type="caution">
    <text evidence="2">The sequence shown here is derived from an EMBL/GenBank/DDBJ whole genome shotgun (WGS) entry which is preliminary data.</text>
</comment>
<proteinExistence type="predicted"/>
<dbReference type="PANTHER" id="PTHR31105">
    <property type="entry name" value="EXTRA-LARGE G-PROTEIN-LIKE"/>
    <property type="match status" value="1"/>
</dbReference>
<dbReference type="GO" id="GO:1900150">
    <property type="term" value="P:regulation of defense response to fungus"/>
    <property type="evidence" value="ECO:0007669"/>
    <property type="project" value="InterPro"/>
</dbReference>
<dbReference type="Proteomes" id="UP001157418">
    <property type="component" value="Unassembled WGS sequence"/>
</dbReference>
<dbReference type="EMBL" id="CAKMRJ010003334">
    <property type="protein sequence ID" value="CAH1431602.1"/>
    <property type="molecule type" value="Genomic_DNA"/>
</dbReference>
<protein>
    <recommendedName>
        <fullName evidence="1">Enhanced disease resistance 4-like N-terminal domain-containing protein</fullName>
    </recommendedName>
</protein>
<dbReference type="InterPro" id="IPR055126">
    <property type="entry name" value="EDR4-like_N"/>
</dbReference>
<accession>A0AAU9MYK3</accession>
<evidence type="ECO:0000313" key="3">
    <source>
        <dbReference type="Proteomes" id="UP001157418"/>
    </source>
</evidence>
<dbReference type="InterPro" id="IPR040244">
    <property type="entry name" value="EDR4-like"/>
</dbReference>
<organism evidence="2 3">
    <name type="scientific">Lactuca virosa</name>
    <dbReference type="NCBI Taxonomy" id="75947"/>
    <lineage>
        <taxon>Eukaryota</taxon>
        <taxon>Viridiplantae</taxon>
        <taxon>Streptophyta</taxon>
        <taxon>Embryophyta</taxon>
        <taxon>Tracheophyta</taxon>
        <taxon>Spermatophyta</taxon>
        <taxon>Magnoliopsida</taxon>
        <taxon>eudicotyledons</taxon>
        <taxon>Gunneridae</taxon>
        <taxon>Pentapetalae</taxon>
        <taxon>asterids</taxon>
        <taxon>campanulids</taxon>
        <taxon>Asterales</taxon>
        <taxon>Asteraceae</taxon>
        <taxon>Cichorioideae</taxon>
        <taxon>Cichorieae</taxon>
        <taxon>Lactucinae</taxon>
        <taxon>Lactuca</taxon>
    </lineage>
</organism>
<feature type="domain" description="Enhanced disease resistance 4-like N-terminal" evidence="1">
    <location>
        <begin position="8"/>
        <end position="39"/>
    </location>
</feature>
<evidence type="ECO:0000313" key="2">
    <source>
        <dbReference type="EMBL" id="CAH1431602.1"/>
    </source>
</evidence>
<dbReference type="AlphaFoldDB" id="A0AAU9MYK3"/>
<dbReference type="PANTHER" id="PTHR31105:SF42">
    <property type="entry name" value="OS02G0258300 PROTEIN"/>
    <property type="match status" value="1"/>
</dbReference>
<sequence>MEEKGSSVRLVRCPKCENLLPELPEYSVYQCRGCGAVLRDTDEVGEILNNEKAHKSSHLLGSNKWKNPRNFAASGSPIHKAGGSTVVWGGAAVLVFPILPSSNRCLHRLLPPPPSLFNRCVWRLPPEDLWRLHLILATFLLHNSLSNCIWNQ</sequence>